<dbReference type="GO" id="GO:0003779">
    <property type="term" value="F:actin binding"/>
    <property type="evidence" value="ECO:0007669"/>
    <property type="project" value="InterPro"/>
</dbReference>
<evidence type="ECO:0000256" key="2">
    <source>
        <dbReference type="SAM" id="Coils"/>
    </source>
</evidence>
<dbReference type="PROSITE" id="PS51232">
    <property type="entry name" value="GBD_FH3"/>
    <property type="match status" value="1"/>
</dbReference>
<dbReference type="EMBL" id="JH930472">
    <property type="protein sequence ID" value="EKM55890.1"/>
    <property type="molecule type" value="Genomic_DNA"/>
</dbReference>
<feature type="coiled-coil region" evidence="2">
    <location>
        <begin position="423"/>
        <end position="457"/>
    </location>
</feature>
<gene>
    <name evidence="5" type="ORF">PHACADRAFT_95745</name>
</gene>
<comment type="similarity">
    <text evidence="1">Belongs to the formin homology family. BNI1 subfamily.</text>
</comment>
<dbReference type="AlphaFoldDB" id="K5W9M5"/>
<dbReference type="SUPFAM" id="SSF48371">
    <property type="entry name" value="ARM repeat"/>
    <property type="match status" value="1"/>
</dbReference>
<sequence>MASSETRKDGLTADDFIAYGSASVENGLTESASANAVAPTEPLSGPVSQTSKRGGRPRPTEQKTVGMPQWYIKKIQDKNASRKQMADLQALLQSGDPDRSWVQQFAELGGMAVLACRLHQLSRRSSPRQEDTHAEFEVVRCITFILNHRSATRVALAQHPQEIVTRITSALNIPHLPTRRLVLDILIFLVYWNDGTGYQMVIRGLEALSEDNGESGGCYAFWFASLHSLLAGRGKMLGSPVGASPDFRRSGATLEANLTEYLMSNILLMNGIMQAIDDLDVRLHHRSLMESSGLYAILDLARGFNIPGIDKQLELFQQTLDDDQQNLEESMSLDSRCDLRNIDEVFNILRERTHDSKAQDYLLSTLQHLLYIRQDDATFVNRFQLIGTLVADLVMDEKLGGGEKRLGLSVERIVAQLDSVQKAHHYEEELVKTRSAMVQLKAENEDLNDRLAYSESLVGAFQAEVAHLQVTLSSSTSKSPSKILNSNSVSAPLKENLPPAPQRSSTSPSVARLNFRGFASWFTAPVPQSDSAPSPAVTAERTSIPGAFGDNSMTNNT</sequence>
<dbReference type="InterPro" id="IPR016024">
    <property type="entry name" value="ARM-type_fold"/>
</dbReference>
<evidence type="ECO:0000256" key="3">
    <source>
        <dbReference type="SAM" id="MobiDB-lite"/>
    </source>
</evidence>
<dbReference type="InterPro" id="IPR051661">
    <property type="entry name" value="Actin_filament_regulator"/>
</dbReference>
<dbReference type="GeneID" id="18920899"/>
<dbReference type="KEGG" id="pco:PHACADRAFT_95745"/>
<dbReference type="Pfam" id="PF06371">
    <property type="entry name" value="Drf_GBD"/>
    <property type="match status" value="1"/>
</dbReference>
<dbReference type="Gene3D" id="1.25.10.10">
    <property type="entry name" value="Leucine-rich Repeat Variant"/>
    <property type="match status" value="1"/>
</dbReference>
<feature type="region of interest" description="Disordered" evidence="3">
    <location>
        <begin position="527"/>
        <end position="557"/>
    </location>
</feature>
<dbReference type="GO" id="GO:0051017">
    <property type="term" value="P:actin filament bundle assembly"/>
    <property type="evidence" value="ECO:0007669"/>
    <property type="project" value="TreeGrafter"/>
</dbReference>
<dbReference type="InParanoid" id="K5W9M5"/>
<dbReference type="PANTHER" id="PTHR47102">
    <property type="entry name" value="PROTEIN BNI1"/>
    <property type="match status" value="1"/>
</dbReference>
<feature type="domain" description="GBD/FH3" evidence="4">
    <location>
        <begin position="1"/>
        <end position="401"/>
    </location>
</feature>
<dbReference type="Gene3D" id="1.10.238.150">
    <property type="entry name" value="Formin, FH3 diaphanous domain"/>
    <property type="match status" value="1"/>
</dbReference>
<dbReference type="GO" id="GO:0005938">
    <property type="term" value="C:cell cortex"/>
    <property type="evidence" value="ECO:0007669"/>
    <property type="project" value="UniProtKB-ARBA"/>
</dbReference>
<feature type="region of interest" description="Disordered" evidence="3">
    <location>
        <begin position="476"/>
        <end position="509"/>
    </location>
</feature>
<dbReference type="PANTHER" id="PTHR47102:SF2">
    <property type="entry name" value="PROTEIN BNI1"/>
    <property type="match status" value="1"/>
</dbReference>
<dbReference type="GO" id="GO:0015629">
    <property type="term" value="C:actin cytoskeleton"/>
    <property type="evidence" value="ECO:0007669"/>
    <property type="project" value="UniProtKB-ARBA"/>
</dbReference>
<reference evidence="5 6" key="1">
    <citation type="journal article" date="2012" name="BMC Genomics">
        <title>Comparative genomics of the white-rot fungi, Phanerochaete carnosa and P. chrysosporium, to elucidate the genetic basis of the distinct wood types they colonize.</title>
        <authorList>
            <person name="Suzuki H."/>
            <person name="MacDonald J."/>
            <person name="Syed K."/>
            <person name="Salamov A."/>
            <person name="Hori C."/>
            <person name="Aerts A."/>
            <person name="Henrissat B."/>
            <person name="Wiebenga A."/>
            <person name="vanKuyk P.A."/>
            <person name="Barry K."/>
            <person name="Lindquist E."/>
            <person name="LaButti K."/>
            <person name="Lapidus A."/>
            <person name="Lucas S."/>
            <person name="Coutinho P."/>
            <person name="Gong Y."/>
            <person name="Samejima M."/>
            <person name="Mahadevan R."/>
            <person name="Abou-Zaid M."/>
            <person name="de Vries R.P."/>
            <person name="Igarashi K."/>
            <person name="Yadav J.S."/>
            <person name="Grigoriev I.V."/>
            <person name="Master E.R."/>
        </authorList>
    </citation>
    <scope>NUCLEOTIDE SEQUENCE [LARGE SCALE GENOMIC DNA]</scope>
    <source>
        <strain evidence="5 6">HHB-10118-sp</strain>
    </source>
</reference>
<accession>K5W9M5</accession>
<dbReference type="GO" id="GO:0031267">
    <property type="term" value="F:small GTPase binding"/>
    <property type="evidence" value="ECO:0007669"/>
    <property type="project" value="InterPro"/>
</dbReference>
<protein>
    <recommendedName>
        <fullName evidence="4">GBD/FH3 domain-containing protein</fullName>
    </recommendedName>
</protein>
<keyword evidence="2" id="KW-0175">Coiled coil</keyword>
<evidence type="ECO:0000313" key="5">
    <source>
        <dbReference type="EMBL" id="EKM55890.1"/>
    </source>
</evidence>
<feature type="compositionally biased region" description="Low complexity" evidence="3">
    <location>
        <begin position="476"/>
        <end position="486"/>
    </location>
</feature>
<dbReference type="GO" id="GO:0051016">
    <property type="term" value="P:barbed-end actin filament capping"/>
    <property type="evidence" value="ECO:0007669"/>
    <property type="project" value="TreeGrafter"/>
</dbReference>
<dbReference type="GO" id="GO:0032153">
    <property type="term" value="C:cell division site"/>
    <property type="evidence" value="ECO:0007669"/>
    <property type="project" value="UniProtKB-ARBA"/>
</dbReference>
<dbReference type="HOGENOM" id="CLU_489245_0_0_1"/>
<dbReference type="InterPro" id="IPR010473">
    <property type="entry name" value="GTPase-bd"/>
</dbReference>
<dbReference type="GO" id="GO:0043332">
    <property type="term" value="C:mating projection tip"/>
    <property type="evidence" value="ECO:0007669"/>
    <property type="project" value="TreeGrafter"/>
</dbReference>
<dbReference type="OrthoDB" id="1104827at2759"/>
<dbReference type="STRING" id="650164.K5W9M5"/>
<dbReference type="Proteomes" id="UP000008370">
    <property type="component" value="Unassembled WGS sequence"/>
</dbReference>
<evidence type="ECO:0000259" key="4">
    <source>
        <dbReference type="PROSITE" id="PS51232"/>
    </source>
</evidence>
<feature type="region of interest" description="Disordered" evidence="3">
    <location>
        <begin position="30"/>
        <end position="69"/>
    </location>
</feature>
<dbReference type="GO" id="GO:1903475">
    <property type="term" value="P:mitotic actomyosin contractile ring assembly"/>
    <property type="evidence" value="ECO:0007669"/>
    <property type="project" value="TreeGrafter"/>
</dbReference>
<dbReference type="InterPro" id="IPR011989">
    <property type="entry name" value="ARM-like"/>
</dbReference>
<dbReference type="InterPro" id="IPR014768">
    <property type="entry name" value="GBD/FH3_dom"/>
</dbReference>
<proteinExistence type="inferred from homology"/>
<dbReference type="SMART" id="SM01139">
    <property type="entry name" value="Drf_FH3"/>
    <property type="match status" value="1"/>
</dbReference>
<evidence type="ECO:0000313" key="6">
    <source>
        <dbReference type="Proteomes" id="UP000008370"/>
    </source>
</evidence>
<name>K5W9M5_PHACS</name>
<dbReference type="InterPro" id="IPR010472">
    <property type="entry name" value="FH3_dom"/>
</dbReference>
<dbReference type="SMART" id="SM01140">
    <property type="entry name" value="Drf_GBD"/>
    <property type="match status" value="1"/>
</dbReference>
<organism evidence="5 6">
    <name type="scientific">Phanerochaete carnosa (strain HHB-10118-sp)</name>
    <name type="common">White-rot fungus</name>
    <name type="synonym">Peniophora carnosa</name>
    <dbReference type="NCBI Taxonomy" id="650164"/>
    <lineage>
        <taxon>Eukaryota</taxon>
        <taxon>Fungi</taxon>
        <taxon>Dikarya</taxon>
        <taxon>Basidiomycota</taxon>
        <taxon>Agaricomycotina</taxon>
        <taxon>Agaricomycetes</taxon>
        <taxon>Polyporales</taxon>
        <taxon>Phanerochaetaceae</taxon>
        <taxon>Phanerochaete</taxon>
    </lineage>
</organism>
<dbReference type="Pfam" id="PF06367">
    <property type="entry name" value="Drf_FH3"/>
    <property type="match status" value="1"/>
</dbReference>
<keyword evidence="6" id="KW-1185">Reference proteome</keyword>
<dbReference type="RefSeq" id="XP_007396197.1">
    <property type="nucleotide sequence ID" value="XM_007396135.1"/>
</dbReference>
<evidence type="ECO:0000256" key="1">
    <source>
        <dbReference type="ARBA" id="ARBA00037935"/>
    </source>
</evidence>